<feature type="binding site" evidence="19">
    <location>
        <begin position="303"/>
        <end position="308"/>
    </location>
    <ligand>
        <name>FAD</name>
        <dbReference type="ChEBI" id="CHEBI:57692"/>
    </ligand>
</feature>
<dbReference type="Proteomes" id="UP000007015">
    <property type="component" value="Chromosome 10"/>
</dbReference>
<evidence type="ECO:0000313" key="22">
    <source>
        <dbReference type="EMBL" id="EEC66489.1"/>
    </source>
</evidence>
<dbReference type="Gramene" id="BGIOSGA032363-TA">
    <property type="protein sequence ID" value="BGIOSGA032363-PA"/>
    <property type="gene ID" value="BGIOSGA032363"/>
</dbReference>
<dbReference type="GO" id="GO:0022900">
    <property type="term" value="P:electron transport chain"/>
    <property type="evidence" value="ECO:0007669"/>
    <property type="project" value="InterPro"/>
</dbReference>
<dbReference type="InterPro" id="IPR030664">
    <property type="entry name" value="SdhA/FrdA/AprA"/>
</dbReference>
<keyword evidence="14" id="KW-0560">Oxidoreductase</keyword>
<dbReference type="InterPro" id="IPR027477">
    <property type="entry name" value="Succ_DH/fumarate_Rdtase_cat_sf"/>
</dbReference>
<dbReference type="GO" id="GO:0009061">
    <property type="term" value="P:anaerobic respiration"/>
    <property type="evidence" value="ECO:0007669"/>
    <property type="project" value="InterPro"/>
</dbReference>
<evidence type="ECO:0000256" key="4">
    <source>
        <dbReference type="ARBA" id="ARBA00008040"/>
    </source>
</evidence>
<dbReference type="GO" id="GO:0005886">
    <property type="term" value="C:plasma membrane"/>
    <property type="evidence" value="ECO:0007669"/>
    <property type="project" value="UniProtKB-SubCell"/>
</dbReference>
<keyword evidence="23" id="KW-1185">Reference proteome</keyword>
<feature type="zinc finger region" description="C3H1-type" evidence="20">
    <location>
        <begin position="266"/>
        <end position="294"/>
    </location>
</feature>
<dbReference type="Pfam" id="PF00890">
    <property type="entry name" value="FAD_binding_2"/>
    <property type="match status" value="2"/>
</dbReference>
<dbReference type="InterPro" id="IPR000571">
    <property type="entry name" value="Znf_CCCH"/>
</dbReference>
<keyword evidence="20" id="KW-0479">Metal-binding</keyword>
<keyword evidence="12 19" id="KW-0274">FAD</keyword>
<evidence type="ECO:0000256" key="11">
    <source>
        <dbReference type="ARBA" id="ARBA00022741"/>
    </source>
</evidence>
<dbReference type="EC" id="1.3.5.1" evidence="5"/>
<dbReference type="NCBIfam" id="TIGR01812">
    <property type="entry name" value="sdhA_frdA_Gneg"/>
    <property type="match status" value="1"/>
</dbReference>
<feature type="binding site" evidence="19">
    <location>
        <begin position="328"/>
        <end position="343"/>
    </location>
    <ligand>
        <name>FAD</name>
        <dbReference type="ChEBI" id="CHEBI:57692"/>
    </ligand>
</feature>
<evidence type="ECO:0000256" key="10">
    <source>
        <dbReference type="ARBA" id="ARBA00022630"/>
    </source>
</evidence>
<keyword evidence="20" id="KW-0862">Zinc</keyword>
<evidence type="ECO:0000256" key="7">
    <source>
        <dbReference type="ARBA" id="ARBA00022448"/>
    </source>
</evidence>
<dbReference type="PROSITE" id="PS50103">
    <property type="entry name" value="ZF_C3H1"/>
    <property type="match status" value="1"/>
</dbReference>
<evidence type="ECO:0000256" key="16">
    <source>
        <dbReference type="ARBA" id="ARBA00030461"/>
    </source>
</evidence>
<evidence type="ECO:0000259" key="21">
    <source>
        <dbReference type="PROSITE" id="PS50103"/>
    </source>
</evidence>
<dbReference type="Gene3D" id="4.10.80.40">
    <property type="entry name" value="succinate dehydrogenase protein domain"/>
    <property type="match status" value="2"/>
</dbReference>
<keyword evidence="20" id="KW-0863">Zinc-finger</keyword>
<dbReference type="PRINTS" id="PR00411">
    <property type="entry name" value="PNDRDTASEI"/>
</dbReference>
<evidence type="ECO:0000256" key="9">
    <source>
        <dbReference type="ARBA" id="ARBA00022519"/>
    </source>
</evidence>
<dbReference type="SUPFAM" id="SSF46977">
    <property type="entry name" value="Succinate dehydrogenase/fumarate reductase flavoprotein C-terminal domain"/>
    <property type="match status" value="2"/>
</dbReference>
<keyword evidence="13" id="KW-0249">Electron transport</keyword>
<dbReference type="InterPro" id="IPR003952">
    <property type="entry name" value="FRD_SDH_FAD_BS"/>
</dbReference>
<feature type="active site" description="Proton acceptor" evidence="18">
    <location>
        <position position="579"/>
    </location>
</feature>
<feature type="binding site" evidence="19">
    <location>
        <position position="524"/>
    </location>
    <ligand>
        <name>substrate</name>
    </ligand>
</feature>
<dbReference type="Pfam" id="PF02910">
    <property type="entry name" value="Succ_DH_flav_C"/>
    <property type="match status" value="2"/>
</dbReference>
<dbReference type="Gene3D" id="3.90.700.10">
    <property type="entry name" value="Succinate dehydrogenase/fumarate reductase flavoprotein, catalytic domain"/>
    <property type="match status" value="1"/>
</dbReference>
<evidence type="ECO:0000256" key="18">
    <source>
        <dbReference type="PIRSR" id="PIRSR630664-50"/>
    </source>
</evidence>
<evidence type="ECO:0000256" key="12">
    <source>
        <dbReference type="ARBA" id="ARBA00022827"/>
    </source>
</evidence>
<dbReference type="SUPFAM" id="SSF51905">
    <property type="entry name" value="FAD/NAD(P)-binding domain"/>
    <property type="match status" value="2"/>
</dbReference>
<comment type="cofactor">
    <cofactor evidence="1 19">
        <name>FAD</name>
        <dbReference type="ChEBI" id="CHEBI:57692"/>
    </cofactor>
</comment>
<reference evidence="22 23" key="1">
    <citation type="journal article" date="2005" name="PLoS Biol.">
        <title>The genomes of Oryza sativa: a history of duplications.</title>
        <authorList>
            <person name="Yu J."/>
            <person name="Wang J."/>
            <person name="Lin W."/>
            <person name="Li S."/>
            <person name="Li H."/>
            <person name="Zhou J."/>
            <person name="Ni P."/>
            <person name="Dong W."/>
            <person name="Hu S."/>
            <person name="Zeng C."/>
            <person name="Zhang J."/>
            <person name="Zhang Y."/>
            <person name="Li R."/>
            <person name="Xu Z."/>
            <person name="Li S."/>
            <person name="Li X."/>
            <person name="Zheng H."/>
            <person name="Cong L."/>
            <person name="Lin L."/>
            <person name="Yin J."/>
            <person name="Geng J."/>
            <person name="Li G."/>
            <person name="Shi J."/>
            <person name="Liu J."/>
            <person name="Lv H."/>
            <person name="Li J."/>
            <person name="Wang J."/>
            <person name="Deng Y."/>
            <person name="Ran L."/>
            <person name="Shi X."/>
            <person name="Wang X."/>
            <person name="Wu Q."/>
            <person name="Li C."/>
            <person name="Ren X."/>
            <person name="Wang J."/>
            <person name="Wang X."/>
            <person name="Li D."/>
            <person name="Liu D."/>
            <person name="Zhang X."/>
            <person name="Ji Z."/>
            <person name="Zhao W."/>
            <person name="Sun Y."/>
            <person name="Zhang Z."/>
            <person name="Bao J."/>
            <person name="Han Y."/>
            <person name="Dong L."/>
            <person name="Ji J."/>
            <person name="Chen P."/>
            <person name="Wu S."/>
            <person name="Liu J."/>
            <person name="Xiao Y."/>
            <person name="Bu D."/>
            <person name="Tan J."/>
            <person name="Yang L."/>
            <person name="Ye C."/>
            <person name="Zhang J."/>
            <person name="Xu J."/>
            <person name="Zhou Y."/>
            <person name="Yu Y."/>
            <person name="Zhang B."/>
            <person name="Zhuang S."/>
            <person name="Wei H."/>
            <person name="Liu B."/>
            <person name="Lei M."/>
            <person name="Yu H."/>
            <person name="Li Y."/>
            <person name="Xu H."/>
            <person name="Wei S."/>
            <person name="He X."/>
            <person name="Fang L."/>
            <person name="Zhang Z."/>
            <person name="Zhang Y."/>
            <person name="Huang X."/>
            <person name="Su Z."/>
            <person name="Tong W."/>
            <person name="Li J."/>
            <person name="Tong Z."/>
            <person name="Li S."/>
            <person name="Ye J."/>
            <person name="Wang L."/>
            <person name="Fang L."/>
            <person name="Lei T."/>
            <person name="Chen C."/>
            <person name="Chen H."/>
            <person name="Xu Z."/>
            <person name="Li H."/>
            <person name="Huang H."/>
            <person name="Zhang F."/>
            <person name="Xu H."/>
            <person name="Li N."/>
            <person name="Zhao C."/>
            <person name="Li S."/>
            <person name="Dong L."/>
            <person name="Huang Y."/>
            <person name="Li L."/>
            <person name="Xi Y."/>
            <person name="Qi Q."/>
            <person name="Li W."/>
            <person name="Zhang B."/>
            <person name="Hu W."/>
            <person name="Zhang Y."/>
            <person name="Tian X."/>
            <person name="Jiao Y."/>
            <person name="Liang X."/>
            <person name="Jin J."/>
            <person name="Gao L."/>
            <person name="Zheng W."/>
            <person name="Hao B."/>
            <person name="Liu S."/>
            <person name="Wang W."/>
            <person name="Yuan L."/>
            <person name="Cao M."/>
            <person name="McDermott J."/>
            <person name="Samudrala R."/>
            <person name="Wang J."/>
            <person name="Wong G.K."/>
            <person name="Yang H."/>
        </authorList>
    </citation>
    <scope>NUCLEOTIDE SEQUENCE [LARGE SCALE GENOMIC DNA]</scope>
    <source>
        <strain evidence="23">cv. 93-11</strain>
    </source>
</reference>
<dbReference type="PRINTS" id="PR00368">
    <property type="entry name" value="FADPNR"/>
</dbReference>
<keyword evidence="11" id="KW-0547">Nucleotide-binding</keyword>
<evidence type="ECO:0000256" key="17">
    <source>
        <dbReference type="ARBA" id="ARBA00034412"/>
    </source>
</evidence>
<dbReference type="SUPFAM" id="SSF56425">
    <property type="entry name" value="Succinate dehydrogenase/fumarate reductase flavoprotein, catalytic domain"/>
    <property type="match status" value="1"/>
</dbReference>
<dbReference type="OMA" id="PTAHHFM"/>
<dbReference type="InterPro" id="IPR015939">
    <property type="entry name" value="Fum_Rdtase/Succ_DH_flav-like_C"/>
</dbReference>
<sequence>MGGIETDQQCETRIQGLFAVGECSSVGLHGANRLGSNSLAELVVFGRMAGERAMERAATAGEANGAALDAQVADVEKRLKDLVNQEGNENWSKIRDEMGLSMEEGCGIYRTPELMQKTVDKLAELQERFKRVRITDTSSVFNTDLLYTIELGHGLNVAECMAHSALARKESRGAHQRLDEGCTERDDVNFLKHTLAWRDADGTTRLDYSDVKITTLPPAKRRQALCRSRPDETRLEREQVNVGDRRLAHGGRLNFQHATIGEETPDLSQNRCAFQQIGDGCTRLPACRFAHVQTFNADLAIIGAGGAGLRAAIAAAEANPQLKIALISKVYPMRSHTVAAEGGSAAVTQDHDTFDYHFHDTVAGGDWLCEQDVVDHFVHQCPREMTQLEQWGCPWSRKPDGSVNVRRFGGMKIERTWFAADKTGFHMLHTLFQTSLKYPQIQRFDEHFVLDILVDDGQARGLVALNMMEGTRVQIRANAVVMATGGAGRVYRYNTNGGIVTGDGMGMAFHHGVPLRDMEFVQYHPTGLPGSGILMTEGCRGEGGILVNKDGYRYLQDYGMGPETPLGEPKNKYMELGPRDKVSQAFWHEWRAGRTIATPRGDVVYLDLRHLGEKKLLERLPFICELAKAYVGVDPVKDPIPVRPTAHYTMGGIETDQNCETRIKGLFAVGECSSVGLHGANRLGSNSLAELVVFGRVAGEHAARRALETAPANGSALDAQTRDVETRLSNLMKQEGNENWAKIRDEMGLSMEEGCGIYRTPELMQKTIDKLAELKERFKRVKITDNTSVFNTDLLYTIELGYGLDVAECMAHSAFNRKESRGAHQRLDEGCTERDDVNFLKHTLAFHNPQGAPRLEYSDVKITKLPPAKRVYGAEAEAQEKKNKEQANG</sequence>
<evidence type="ECO:0000313" key="23">
    <source>
        <dbReference type="Proteomes" id="UP000007015"/>
    </source>
</evidence>
<dbReference type="FunFam" id="3.90.700.10:FF:000003">
    <property type="entry name" value="Fumarate reductase flavoprotein subunit"/>
    <property type="match status" value="1"/>
</dbReference>
<keyword evidence="8" id="KW-1003">Cell membrane</keyword>
<dbReference type="GO" id="GO:0009055">
    <property type="term" value="F:electron transfer activity"/>
    <property type="evidence" value="ECO:0007669"/>
    <property type="project" value="TreeGrafter"/>
</dbReference>
<comment type="similarity">
    <text evidence="4">Belongs to the FAD-dependent oxidoreductase 2 family. FRD/SDH subfamily.</text>
</comment>
<dbReference type="InterPro" id="IPR036188">
    <property type="entry name" value="FAD/NAD-bd_sf"/>
</dbReference>
<dbReference type="STRING" id="39946.B8BFH4"/>
<evidence type="ECO:0000256" key="2">
    <source>
        <dbReference type="ARBA" id="ARBA00004413"/>
    </source>
</evidence>
<dbReference type="AlphaFoldDB" id="B8BFH4"/>
<keyword evidence="10 19" id="KW-0285">Flavoprotein</keyword>
<feature type="binding site" evidence="19">
    <location>
        <position position="682"/>
    </location>
    <ligand>
        <name>substrate</name>
    </ligand>
</feature>
<evidence type="ECO:0000256" key="6">
    <source>
        <dbReference type="ARBA" id="ARBA00014044"/>
    </source>
</evidence>
<dbReference type="HOGENOM" id="CLU_014312_8_1_1"/>
<feature type="binding site" evidence="19">
    <location>
        <position position="503"/>
    </location>
    <ligand>
        <name>FAD</name>
        <dbReference type="ChEBI" id="CHEBI:57692"/>
    </ligand>
</feature>
<protein>
    <recommendedName>
        <fullName evidence="6">Fumarate reductase flavoprotein subunit</fullName>
        <ecNumber evidence="5">1.3.5.1</ecNumber>
    </recommendedName>
    <alternativeName>
        <fullName evidence="16">Quinol-fumarate reductase flavoprotein subunit</fullName>
    </alternativeName>
</protein>
<evidence type="ECO:0000256" key="15">
    <source>
        <dbReference type="ARBA" id="ARBA00023136"/>
    </source>
</evidence>
<dbReference type="InterPro" id="IPR037099">
    <property type="entry name" value="Fum_R/Succ_DH_flav-like_C_sf"/>
</dbReference>
<dbReference type="InterPro" id="IPR005884">
    <property type="entry name" value="Fum_red_fp"/>
</dbReference>
<feature type="binding site" evidence="19">
    <location>
        <position position="647"/>
    </location>
    <ligand>
        <name>substrate</name>
    </ligand>
</feature>
<evidence type="ECO:0000256" key="13">
    <source>
        <dbReference type="ARBA" id="ARBA00022982"/>
    </source>
</evidence>
<accession>B8BFH4</accession>
<name>B8BFH4_ORYSI</name>
<dbReference type="FunFam" id="3.50.50.60:FF:000017">
    <property type="entry name" value="Fumarate reductase flavoprotein subunit"/>
    <property type="match status" value="1"/>
</dbReference>
<dbReference type="GO" id="GO:0050660">
    <property type="term" value="F:flavin adenine dinucleotide binding"/>
    <property type="evidence" value="ECO:0007669"/>
    <property type="project" value="InterPro"/>
</dbReference>
<dbReference type="PROSITE" id="PS00504">
    <property type="entry name" value="FRD_SDH_FAD_BINDING"/>
    <property type="match status" value="1"/>
</dbReference>
<dbReference type="FunFam" id="4.10.80.40:FF:000003">
    <property type="entry name" value="Fumarate reductase flavoprotein subunit"/>
    <property type="match status" value="2"/>
</dbReference>
<dbReference type="NCBIfam" id="NF006686">
    <property type="entry name" value="PRK09231.1"/>
    <property type="match status" value="1"/>
</dbReference>
<evidence type="ECO:0000256" key="20">
    <source>
        <dbReference type="PROSITE-ProRule" id="PRU00723"/>
    </source>
</evidence>
<dbReference type="GO" id="GO:0008177">
    <property type="term" value="F:succinate dehydrogenase (quinone) activity"/>
    <property type="evidence" value="ECO:0007669"/>
    <property type="project" value="UniProtKB-EC"/>
</dbReference>
<feature type="binding site" evidence="19">
    <location>
        <position position="536"/>
    </location>
    <ligand>
        <name>substrate</name>
    </ligand>
</feature>
<feature type="binding site" evidence="19">
    <location>
        <begin position="687"/>
        <end position="688"/>
    </location>
    <ligand>
        <name>FAD</name>
        <dbReference type="ChEBI" id="CHEBI:57692"/>
    </ligand>
</feature>
<evidence type="ECO:0000256" key="3">
    <source>
        <dbReference type="ARBA" id="ARBA00004533"/>
    </source>
</evidence>
<evidence type="ECO:0000256" key="5">
    <source>
        <dbReference type="ARBA" id="ARBA00012792"/>
    </source>
</evidence>
<dbReference type="GO" id="GO:0006113">
    <property type="term" value="P:fermentation"/>
    <property type="evidence" value="ECO:0007669"/>
    <property type="project" value="TreeGrafter"/>
</dbReference>
<dbReference type="PANTHER" id="PTHR11632:SF82">
    <property type="entry name" value="FUMARATE REDUCTASE FLAVOPROTEIN SUBUNIT"/>
    <property type="match status" value="1"/>
</dbReference>
<dbReference type="EMBL" id="CM000135">
    <property type="protein sequence ID" value="EEC66489.1"/>
    <property type="molecule type" value="Genomic_DNA"/>
</dbReference>
<dbReference type="GO" id="GO:0008270">
    <property type="term" value="F:zinc ion binding"/>
    <property type="evidence" value="ECO:0007669"/>
    <property type="project" value="UniProtKB-KW"/>
</dbReference>
<keyword evidence="15" id="KW-0472">Membrane</keyword>
<keyword evidence="7" id="KW-0813">Transport</keyword>
<keyword evidence="9" id="KW-0997">Cell inner membrane</keyword>
<dbReference type="Gene3D" id="1.20.58.100">
    <property type="entry name" value="Fumarate reductase/succinate dehydrogenase flavoprotein-like, C-terminal domain"/>
    <property type="match status" value="2"/>
</dbReference>
<evidence type="ECO:0000256" key="19">
    <source>
        <dbReference type="PIRSR" id="PIRSR630664-51"/>
    </source>
</evidence>
<dbReference type="Gene3D" id="3.50.50.60">
    <property type="entry name" value="FAD/NAD(P)-binding domain"/>
    <property type="match status" value="2"/>
</dbReference>
<dbReference type="FunFam" id="1.20.58.100:FF:000001">
    <property type="entry name" value="Succinate dehydrogenase flavoprotein subunit (SdhA)"/>
    <property type="match status" value="2"/>
</dbReference>
<evidence type="ECO:0000256" key="8">
    <source>
        <dbReference type="ARBA" id="ARBA00022475"/>
    </source>
</evidence>
<gene>
    <name evidence="22" type="ORF">OsI_32585</name>
</gene>
<dbReference type="InterPro" id="IPR014006">
    <property type="entry name" value="Succ_Dhase_FrdA_Gneg"/>
</dbReference>
<feature type="binding site" evidence="19">
    <location>
        <position position="671"/>
    </location>
    <ligand>
        <name>FAD</name>
        <dbReference type="ChEBI" id="CHEBI:57692"/>
    </ligand>
</feature>
<evidence type="ECO:0000256" key="1">
    <source>
        <dbReference type="ARBA" id="ARBA00001974"/>
    </source>
</evidence>
<evidence type="ECO:0000256" key="14">
    <source>
        <dbReference type="ARBA" id="ARBA00023002"/>
    </source>
</evidence>
<comment type="catalytic activity">
    <reaction evidence="17">
        <text>a menaquinone + succinate = a menaquinol + fumarate</text>
        <dbReference type="Rhea" id="RHEA:27834"/>
        <dbReference type="Rhea" id="RHEA-COMP:9537"/>
        <dbReference type="Rhea" id="RHEA-COMP:9539"/>
        <dbReference type="ChEBI" id="CHEBI:16374"/>
        <dbReference type="ChEBI" id="CHEBI:18151"/>
        <dbReference type="ChEBI" id="CHEBI:29806"/>
        <dbReference type="ChEBI" id="CHEBI:30031"/>
        <dbReference type="EC" id="1.3.5.1"/>
    </reaction>
</comment>
<feature type="domain" description="C3H1-type" evidence="21">
    <location>
        <begin position="266"/>
        <end position="294"/>
    </location>
</feature>
<dbReference type="InterPro" id="IPR003953">
    <property type="entry name" value="FAD-dep_OxRdtase_2_FAD-bd"/>
</dbReference>
<comment type="subcellular location">
    <subcellularLocation>
        <location evidence="3">Cell inner membrane</location>
    </subcellularLocation>
    <subcellularLocation>
        <location evidence="2">Cell membrane</location>
        <topology evidence="2">Peripheral membrane protein</topology>
        <orientation evidence="2">Cytoplasmic side</orientation>
    </subcellularLocation>
</comment>
<organism evidence="22 23">
    <name type="scientific">Oryza sativa subsp. indica</name>
    <name type="common">Rice</name>
    <dbReference type="NCBI Taxonomy" id="39946"/>
    <lineage>
        <taxon>Eukaryota</taxon>
        <taxon>Viridiplantae</taxon>
        <taxon>Streptophyta</taxon>
        <taxon>Embryophyta</taxon>
        <taxon>Tracheophyta</taxon>
        <taxon>Spermatophyta</taxon>
        <taxon>Magnoliopsida</taxon>
        <taxon>Liliopsida</taxon>
        <taxon>Poales</taxon>
        <taxon>Poaceae</taxon>
        <taxon>BOP clade</taxon>
        <taxon>Oryzoideae</taxon>
        <taxon>Oryzeae</taxon>
        <taxon>Oryzinae</taxon>
        <taxon>Oryza</taxon>
        <taxon>Oryza sativa</taxon>
    </lineage>
</organism>
<dbReference type="NCBIfam" id="TIGR01176">
    <property type="entry name" value="fum_red_Fp"/>
    <property type="match status" value="1"/>
</dbReference>
<proteinExistence type="inferred from homology"/>
<dbReference type="PANTHER" id="PTHR11632">
    <property type="entry name" value="SUCCINATE DEHYDROGENASE 2 FLAVOPROTEIN SUBUNIT"/>
    <property type="match status" value="1"/>
</dbReference>